<dbReference type="Gene3D" id="2.170.16.10">
    <property type="entry name" value="Hedgehog/Intein (Hint) domain"/>
    <property type="match status" value="1"/>
</dbReference>
<sequence length="600" mass="68045">MIRSNNLRSGTHRLLVRLGITCVFWVLVDSVAALSNDAVAEATESKADSLVQKALQSELAGDSVERFRLLDQAVEQDPENTSAQWQSGFLLHRDRWVPVRLSMLMNSADEVLQQYHQRRREQSGNLAGEVSLAKWCRQNQLDDRERMHWENVLTLAPNHAEARSKLRLRRYEGQWVPKDQVITAKRLQNQERRALHQWMPVLREWVERIEDVSADRSEAWRSIASVDDPDAIGALEIFAHRSAPSLQRHLIEVIGRIDGQTSSDALVRLSLELDAASGRNVAALELAKDPIHAFAGQYLDRLEAPLKYRSSLSRIGDTVFSETLIRQERADDVVTFTRATKAGMSINAPVIRTSRVYHQIFANELAFQTRRIAETEQSIENQNEDRASSNERIFTALKTSTGEQFDDQPQLWWDWWKRYNEYDVTASKRHVHLSQTDYRRGELRIPLPPRCECFPAGTIVHTETGRRPIESIRSGDKVLSKDPISGELSYRLVTRTTARPPSDTMRLMVAGESITATVGHPFWVTGKGWTMAKELNPGDRLHGLHGSVPIEVVEGGVACEAFNLVVEKTNTYFVGESALLVHDNMIRSSSQQPIPGWHSN</sequence>
<dbReference type="EMBL" id="JASZZN010000020">
    <property type="protein sequence ID" value="MDM4018329.1"/>
    <property type="molecule type" value="Genomic_DNA"/>
</dbReference>
<feature type="domain" description="Hint" evidence="2">
    <location>
        <begin position="451"/>
        <end position="545"/>
    </location>
</feature>
<dbReference type="Pfam" id="PF07591">
    <property type="entry name" value="PT-HINT"/>
    <property type="match status" value="1"/>
</dbReference>
<protein>
    <submittedName>
        <fullName evidence="3">Polymorphic toxin-type HINT domain-containing protein</fullName>
    </submittedName>
</protein>
<keyword evidence="1" id="KW-0175">Coiled coil</keyword>
<dbReference type="SUPFAM" id="SSF51294">
    <property type="entry name" value="Hedgehog/intein (Hint) domain"/>
    <property type="match status" value="1"/>
</dbReference>
<feature type="coiled-coil region" evidence="1">
    <location>
        <begin position="365"/>
        <end position="392"/>
    </location>
</feature>
<dbReference type="InterPro" id="IPR036844">
    <property type="entry name" value="Hint_dom_sf"/>
</dbReference>
<keyword evidence="4" id="KW-1185">Reference proteome</keyword>
<evidence type="ECO:0000256" key="1">
    <source>
        <dbReference type="SAM" id="Coils"/>
    </source>
</evidence>
<dbReference type="PROSITE" id="PS50817">
    <property type="entry name" value="INTEIN_N_TER"/>
    <property type="match status" value="1"/>
</dbReference>
<organism evidence="3 4">
    <name type="scientific">Roseiconus lacunae</name>
    <dbReference type="NCBI Taxonomy" id="2605694"/>
    <lineage>
        <taxon>Bacteria</taxon>
        <taxon>Pseudomonadati</taxon>
        <taxon>Planctomycetota</taxon>
        <taxon>Planctomycetia</taxon>
        <taxon>Pirellulales</taxon>
        <taxon>Pirellulaceae</taxon>
        <taxon>Roseiconus</taxon>
    </lineage>
</organism>
<dbReference type="Proteomes" id="UP001239462">
    <property type="component" value="Unassembled WGS sequence"/>
</dbReference>
<accession>A0ABT7PP96</accession>
<dbReference type="CDD" id="cd00081">
    <property type="entry name" value="Hint"/>
    <property type="match status" value="1"/>
</dbReference>
<reference evidence="3 4" key="1">
    <citation type="submission" date="2023-06" db="EMBL/GenBank/DDBJ databases">
        <title>Roseiconus lacunae JC819 isolated from Gulf of Mannar region, Tamil Nadu.</title>
        <authorList>
            <person name="Pk S."/>
            <person name="Ch S."/>
            <person name="Ch V.R."/>
        </authorList>
    </citation>
    <scope>NUCLEOTIDE SEQUENCE [LARGE SCALE GENOMIC DNA]</scope>
    <source>
        <strain evidence="3 4">JC819</strain>
    </source>
</reference>
<evidence type="ECO:0000313" key="3">
    <source>
        <dbReference type="EMBL" id="MDM4018329.1"/>
    </source>
</evidence>
<dbReference type="RefSeq" id="WP_289166110.1">
    <property type="nucleotide sequence ID" value="NZ_JASZZN010000020.1"/>
</dbReference>
<evidence type="ECO:0000259" key="2">
    <source>
        <dbReference type="SMART" id="SM00306"/>
    </source>
</evidence>
<dbReference type="InterPro" id="IPR006141">
    <property type="entry name" value="Intein_N"/>
</dbReference>
<comment type="caution">
    <text evidence="3">The sequence shown here is derived from an EMBL/GenBank/DDBJ whole genome shotgun (WGS) entry which is preliminary data.</text>
</comment>
<dbReference type="SMART" id="SM00306">
    <property type="entry name" value="HintN"/>
    <property type="match status" value="1"/>
</dbReference>
<evidence type="ECO:0000313" key="4">
    <source>
        <dbReference type="Proteomes" id="UP001239462"/>
    </source>
</evidence>
<gene>
    <name evidence="3" type="ORF">QTN89_22955</name>
</gene>
<proteinExistence type="predicted"/>
<name>A0ABT7PP96_9BACT</name>
<dbReference type="InterPro" id="IPR003587">
    <property type="entry name" value="Hint_dom_N"/>
</dbReference>